<evidence type="ECO:0000313" key="1">
    <source>
        <dbReference type="Proteomes" id="UP001732780"/>
    </source>
</evidence>
<organism evidence="1 2">
    <name type="scientific">Camelus bactrianus</name>
    <name type="common">Bactrian camel</name>
    <dbReference type="NCBI Taxonomy" id="9837"/>
    <lineage>
        <taxon>Eukaryota</taxon>
        <taxon>Metazoa</taxon>
        <taxon>Chordata</taxon>
        <taxon>Craniata</taxon>
        <taxon>Vertebrata</taxon>
        <taxon>Euteleostomi</taxon>
        <taxon>Mammalia</taxon>
        <taxon>Eutheria</taxon>
        <taxon>Laurasiatheria</taxon>
        <taxon>Artiodactyla</taxon>
        <taxon>Tylopoda</taxon>
        <taxon>Camelidae</taxon>
        <taxon>Camelus</taxon>
    </lineage>
</organism>
<protein>
    <submittedName>
        <fullName evidence="2">Ankyrin-3 isoform X1</fullName>
    </submittedName>
</protein>
<dbReference type="Proteomes" id="UP001732780">
    <property type="component" value="Chromosome 11"/>
</dbReference>
<gene>
    <name evidence="2" type="primary">ANK3</name>
</gene>
<dbReference type="RefSeq" id="XP_074230153.1">
    <property type="nucleotide sequence ID" value="XM_074374052.1"/>
</dbReference>
<name>A0AC58R6J5_CAMBA</name>
<evidence type="ECO:0000313" key="2">
    <source>
        <dbReference type="RefSeq" id="XP_074230153.1"/>
    </source>
</evidence>
<sequence length="2052" mass="224961">MAVEEGDSFPEQSDANASYLRAARAGHLEKALDYIKNGVDINICNQNGLNALHLASKEGHVEVVSELLQREANVDAATKKGNTALHIASLAGQAEVVKVLVTNGANVNAQSQNGFTPLYMAAQENHLEVVKFLLDNGASQSLATEDGFTPLAVALQQGHDQVVSLLLENDTKGKVRLPALHIAARKDDTKAAALLLQNDNNADVESKSGFTPLHIAAHYGNINVATLLLNRAAAVDFTARNDITPLHVASKRGNANMVKLLLDRGAKIDAKTRDGLTPLHCGARSGHEQVVEMLLDRAAPILSKTKNGLSPLHMATQGDHLNCVQLLLQHNVPVDDVTNDYLTALHVAAHCGHYKVAKVLLDKKANPNAKALNGFTPLHIACKKNRIKVMELLLKHGASIQAVTESGLTPIHVAAFMGHVNIVSQLMHHGASPNTTNVRGETALHMAARSGQAEVVRYLVQDGAQVEAKAKDDQTPLHISARLGKADIVQQLLQQGASPNAATTSGYTPLHLSAREGHEDVAAFLLDHGASLSITTKKGFTPLHVAAKYGKLEVANLLLQKSASPDAAGKSGLTPLHVAAHYDNQKVALLLLDQGASPHAAAKNGYTPLHIAAKKNQMDIATTLLEYGADANAVTRQGIASVHLAAQEGHVDMVSLLLSRNANVNLSNKSGLTPLHLAAQEDRVNVAEVLVNQGAHVDAQTKMGYTPLHVGCHYGNIKIVNFLLQHSAKVNAKTKNGYTPLHQAAQQGHTHIINVLLQNNASPNELTVNGNTALAIARRLGYISVVDTLKVVTEETMTTTTVIEKHKMNVPETMNEVLDMSDDEVRKANAPEMLSDGEYISDVEEGDRCTWYKIPKVQVFTVKSEDAMTGDTDKYLGPQDLKELGDDSLPAEGYVGFSLGARSASLRSFSSDRSYTLNRSSYARDSMMIEELLVPSKEQHLTFTRELDSDSLRHYSWAADTLDNVNLVSSPVHSGFLVSFMVDARGGSMRGSRHHGMRIIIPPRKCTAPTRITCRLVKRHKLANPPPMVEGEGLASRLVEMGPAGAQFLGPVIVEIPHFGSMRGKERELIVLRSENGETWKEHQFDSKNEDLTELLNGMDEELDSPEELGKKRICRIITKDFPQYFAVVSRIKQESNQIGPEGGILSSTTVPLVQASFPEGALTKRIRVGLQAQPVPDEIVKKILGNKATFSPIVTVEPRRRKFHKPITMTIPVPPPSGEGVANGYKGDATPNLRLLCSITGGTSPAQWEDITGTTPLTFIKDCVSFTTNVSARFWLADCHQVLETVGLATQLYRELICVPYMAKFVVFAKMNDPVESSLRCFCMTDDKVDKTLEQQENFEEVARSKDIEVLEGKPIYVDCYGNLAPLIKGGQQLVFNFYAFKENRLPFSIKIRDTSQEPCGRLSFLKEPKTTKGLPQTAVCNLNITLPAHKKETESDQDDEGEKADRRQSFASLALRKRYSYLTEPGMSPQSPCERTDIRMAIVADHLGLSWTELARELNFSVDEINQIRVENPNSLISQSFMLLKKWVTRDGKNATTDALTSVLTKINRIDIVTLLEGPIFDYGNISGTRSFADENNVFHDPVDGYPSLQVELETPTGLHYTPPTPFQQDDYFSDISSIESPLRTPSRLSDGIVPSQGNIKHPADGPPVVTAEDTSLEDSKLEDSMPLTEIPEAVDVENQLENMYLSEYPQYLGSMAGVPKDFKPAEPLKQTRKVGIRSEQQEKGKSGPDEEMTEEKLKFLFEDIQLEEGVESEEMTEEKVQAILKRVQQAELEMSSITGWQNETSSGDLESPAQARRITGGLLDRLDDSPDQCRDSITSYLKGEPGKFEANGSHAEVTPEAKTKSYFPEAQNDAGKQSAKETLKPKIQGSGRADEAAPSLAAYQKALEETSKFVIEEPKPCVPVSMKKMSRTSPADGKPKLNLHEEEGSNGSEQKVKSPGAALTRMTACCYKDLKDSDSSSEEERRVTTRVIRRRLIIKGEEAKNIPGESVTEEQFTDEEGNLITRKITRKVLRRIVIPQERKHDDVQGEGYKVKTKKEIRHVEKKSHS</sequence>
<proteinExistence type="predicted"/>
<reference evidence="2" key="1">
    <citation type="submission" date="2025-08" db="UniProtKB">
        <authorList>
            <consortium name="RefSeq"/>
        </authorList>
    </citation>
    <scope>IDENTIFICATION</scope>
    <source>
        <tissue evidence="2">Blood</tissue>
    </source>
</reference>
<keyword evidence="1" id="KW-1185">Reference proteome</keyword>
<accession>A0AC58R6J5</accession>